<name>A0A2R3QEM2_9BURK</name>
<evidence type="ECO:0000256" key="3">
    <source>
        <dbReference type="SAM" id="SignalP"/>
    </source>
</evidence>
<evidence type="ECO:0000313" key="6">
    <source>
        <dbReference type="Proteomes" id="UP000237925"/>
    </source>
</evidence>
<evidence type="ECO:0000256" key="2">
    <source>
        <dbReference type="ARBA" id="ARBA00022729"/>
    </source>
</evidence>
<dbReference type="SUPFAM" id="SSF53822">
    <property type="entry name" value="Periplasmic binding protein-like I"/>
    <property type="match status" value="1"/>
</dbReference>
<reference evidence="5 6" key="1">
    <citation type="submission" date="2018-03" db="EMBL/GenBank/DDBJ databases">
        <title>Genome sequencing of Melaminivora sp.</title>
        <authorList>
            <person name="Kim S.-J."/>
            <person name="Heo J."/>
            <person name="Ahn J.-H."/>
            <person name="Kwon S.-W."/>
        </authorList>
    </citation>
    <scope>NUCLEOTIDE SEQUENCE [LARGE SCALE GENOMIC DNA]</scope>
    <source>
        <strain evidence="5 6">SC2-9</strain>
    </source>
</reference>
<feature type="signal peptide" evidence="3">
    <location>
        <begin position="1"/>
        <end position="26"/>
    </location>
</feature>
<sequence length="400" mass="43197">MQHRLKTTVSLLAAAGLSLAALQVQAQDKVKIGFITDMSSLYADVEGKNGAMAIQMAIDDFGGKVLGKPIELLTADHQNKADIAASKAREWIDTQGLTMLFGGTNSSTALAQAKIAAEKKRVFITSGAGSSALTNEQCSPYTVHYAYDTVALAKGTGSAVVKNGGKTWFFLTADYAFGQALEADTSKVVKENGGTVLGSVKHPINVSDFSSFLLQAQNSKAQILALANAGGDTINAIKAAKEFGINKTMKMAGLLVFITDIHSLGLKNTEGLLLTTSWDWNLNDQTRAFGKKFFEKAKRMPTDIQAADYSATMNYLKAVQAAGTTDADKVMEKLKSTPIDDFYAKGVIRPDGRFVHDMYLVQVKSPAESKQPWDYYKVVAKLPGDQVYTTKAESKCELWK</sequence>
<dbReference type="RefSeq" id="WP_106684656.1">
    <property type="nucleotide sequence ID" value="NZ_CP027667.1"/>
</dbReference>
<dbReference type="Proteomes" id="UP000237925">
    <property type="component" value="Chromosome"/>
</dbReference>
<keyword evidence="6" id="KW-1185">Reference proteome</keyword>
<proteinExistence type="inferred from homology"/>
<dbReference type="OrthoDB" id="8887944at2"/>
<dbReference type="PANTHER" id="PTHR30483">
    <property type="entry name" value="LEUCINE-SPECIFIC-BINDING PROTEIN"/>
    <property type="match status" value="1"/>
</dbReference>
<gene>
    <name evidence="5" type="ORF">C6568_13810</name>
</gene>
<dbReference type="Gene3D" id="3.40.50.2300">
    <property type="match status" value="2"/>
</dbReference>
<dbReference type="AlphaFoldDB" id="A0A2R3QEM2"/>
<keyword evidence="2 3" id="KW-0732">Signal</keyword>
<dbReference type="CDD" id="cd06327">
    <property type="entry name" value="PBP1_SBP-like"/>
    <property type="match status" value="1"/>
</dbReference>
<evidence type="ECO:0000313" key="5">
    <source>
        <dbReference type="EMBL" id="AVO50205.1"/>
    </source>
</evidence>
<dbReference type="Pfam" id="PF13458">
    <property type="entry name" value="Peripla_BP_6"/>
    <property type="match status" value="1"/>
</dbReference>
<feature type="chain" id="PRO_5015322308" evidence="3">
    <location>
        <begin position="27"/>
        <end position="400"/>
    </location>
</feature>
<protein>
    <submittedName>
        <fullName evidence="5">ABC transporter permease</fullName>
    </submittedName>
</protein>
<feature type="domain" description="Leucine-binding protein" evidence="4">
    <location>
        <begin position="29"/>
        <end position="364"/>
    </location>
</feature>
<dbReference type="InterPro" id="IPR028082">
    <property type="entry name" value="Peripla_BP_I"/>
</dbReference>
<accession>A0A2R3QEM2</accession>
<evidence type="ECO:0000259" key="4">
    <source>
        <dbReference type="Pfam" id="PF13458"/>
    </source>
</evidence>
<dbReference type="KEGG" id="mela:C6568_13810"/>
<organism evidence="5 6">
    <name type="scientific">Melaminivora suipulveris</name>
    <dbReference type="NCBI Taxonomy" id="2109913"/>
    <lineage>
        <taxon>Bacteria</taxon>
        <taxon>Pseudomonadati</taxon>
        <taxon>Pseudomonadota</taxon>
        <taxon>Betaproteobacteria</taxon>
        <taxon>Burkholderiales</taxon>
        <taxon>Comamonadaceae</taxon>
        <taxon>Melaminivora</taxon>
    </lineage>
</organism>
<evidence type="ECO:0000256" key="1">
    <source>
        <dbReference type="ARBA" id="ARBA00010062"/>
    </source>
</evidence>
<dbReference type="InterPro" id="IPR051010">
    <property type="entry name" value="BCAA_transport"/>
</dbReference>
<comment type="similarity">
    <text evidence="1">Belongs to the leucine-binding protein family.</text>
</comment>
<dbReference type="EMBL" id="CP027667">
    <property type="protein sequence ID" value="AVO50205.1"/>
    <property type="molecule type" value="Genomic_DNA"/>
</dbReference>
<dbReference type="InterPro" id="IPR028081">
    <property type="entry name" value="Leu-bd"/>
</dbReference>
<dbReference type="PANTHER" id="PTHR30483:SF6">
    <property type="entry name" value="PERIPLASMIC BINDING PROTEIN OF ABC TRANSPORTER FOR NATURAL AMINO ACIDS"/>
    <property type="match status" value="1"/>
</dbReference>